<feature type="region of interest" description="Disordered" evidence="2">
    <location>
        <begin position="229"/>
        <end position="312"/>
    </location>
</feature>
<reference evidence="3" key="1">
    <citation type="submission" date="2021-01" db="EMBL/GenBank/DDBJ databases">
        <authorList>
            <person name="Corre E."/>
            <person name="Pelletier E."/>
            <person name="Niang G."/>
            <person name="Scheremetjew M."/>
            <person name="Finn R."/>
            <person name="Kale V."/>
            <person name="Holt S."/>
            <person name="Cochrane G."/>
            <person name="Meng A."/>
            <person name="Brown T."/>
            <person name="Cohen L."/>
        </authorList>
    </citation>
    <scope>NUCLEOTIDE SEQUENCE</scope>
    <source>
        <strain evidence="3">CCMP645</strain>
    </source>
</reference>
<dbReference type="InterPro" id="IPR011990">
    <property type="entry name" value="TPR-like_helical_dom_sf"/>
</dbReference>
<organism evidence="3">
    <name type="scientific">Chrysotila carterae</name>
    <name type="common">Marine alga</name>
    <name type="synonym">Syracosphaera carterae</name>
    <dbReference type="NCBI Taxonomy" id="13221"/>
    <lineage>
        <taxon>Eukaryota</taxon>
        <taxon>Haptista</taxon>
        <taxon>Haptophyta</taxon>
        <taxon>Prymnesiophyceae</taxon>
        <taxon>Isochrysidales</taxon>
        <taxon>Isochrysidaceae</taxon>
        <taxon>Chrysotila</taxon>
    </lineage>
</organism>
<dbReference type="SUPFAM" id="SSF48403">
    <property type="entry name" value="Ankyrin repeat"/>
    <property type="match status" value="1"/>
</dbReference>
<proteinExistence type="predicted"/>
<dbReference type="InterPro" id="IPR036770">
    <property type="entry name" value="Ankyrin_rpt-contain_sf"/>
</dbReference>
<feature type="region of interest" description="Disordered" evidence="2">
    <location>
        <begin position="1"/>
        <end position="22"/>
    </location>
</feature>
<evidence type="ECO:0000256" key="2">
    <source>
        <dbReference type="SAM" id="MobiDB-lite"/>
    </source>
</evidence>
<evidence type="ECO:0000313" key="3">
    <source>
        <dbReference type="EMBL" id="CAE0785922.1"/>
    </source>
</evidence>
<sequence>MASAPTAAPATAAHNATASTTADPTAAAPTAAASTVAAATVAAAAATAQPSRVASATAAAHVAAAKGDIATVVAWLDMLKAERDRMSQTVGPGEGSVAGEGLQTTTVDVLDEEGRTMLMRASALGNVTLVQLLLNHGASVNACDSRGGTSLMRATMAGAAPAVKLLLSARADAHFKADARKSSALEVARAMGSRDVIAAFDEAGMLAMQSPTIAQEREGDGDSQAVIEQRSPLAVSSVNGVGSVDGGGDGRDDGDGRGGGRGDSCVDGRGDSCGDGRGGKGEAVGGAVSAAPSGSGVAATEGTKTPHAAMRDAQRRGNARFGAGDWGGAADAYTQALHEALATSPPKALSAVILANRAACYLNMQQARAPTLTLSLFAYQAALARDGRSGRREGRLTKSCVF</sequence>
<dbReference type="SUPFAM" id="SSF48452">
    <property type="entry name" value="TPR-like"/>
    <property type="match status" value="1"/>
</dbReference>
<dbReference type="Gene3D" id="1.25.40.20">
    <property type="entry name" value="Ankyrin repeat-containing domain"/>
    <property type="match status" value="1"/>
</dbReference>
<dbReference type="SMART" id="SM00248">
    <property type="entry name" value="ANK"/>
    <property type="match status" value="2"/>
</dbReference>
<dbReference type="AlphaFoldDB" id="A0A7S4C4G1"/>
<dbReference type="PROSITE" id="PS50297">
    <property type="entry name" value="ANK_REP_REGION"/>
    <property type="match status" value="1"/>
</dbReference>
<dbReference type="EMBL" id="HBIZ01062394">
    <property type="protein sequence ID" value="CAE0785922.1"/>
    <property type="molecule type" value="Transcribed_RNA"/>
</dbReference>
<name>A0A7S4C4G1_CHRCT</name>
<dbReference type="Pfam" id="PF12796">
    <property type="entry name" value="Ank_2"/>
    <property type="match status" value="1"/>
</dbReference>
<dbReference type="PROSITE" id="PS50088">
    <property type="entry name" value="ANK_REPEAT"/>
    <property type="match status" value="1"/>
</dbReference>
<dbReference type="PANTHER" id="PTHR46224">
    <property type="entry name" value="ANKYRIN REPEAT FAMILY PROTEIN"/>
    <property type="match status" value="1"/>
</dbReference>
<dbReference type="InterPro" id="IPR002110">
    <property type="entry name" value="Ankyrin_rpt"/>
</dbReference>
<gene>
    <name evidence="3" type="ORF">PCAR00345_LOCUS38630</name>
</gene>
<feature type="compositionally biased region" description="Basic and acidic residues" evidence="2">
    <location>
        <begin position="248"/>
        <end position="280"/>
    </location>
</feature>
<dbReference type="PANTHER" id="PTHR46224:SF6">
    <property type="entry name" value="ANKYRIN REPEAT FAMILY PROTEIN"/>
    <property type="match status" value="1"/>
</dbReference>
<evidence type="ECO:0000256" key="1">
    <source>
        <dbReference type="PROSITE-ProRule" id="PRU00023"/>
    </source>
</evidence>
<feature type="compositionally biased region" description="Low complexity" evidence="2">
    <location>
        <begin position="285"/>
        <end position="299"/>
    </location>
</feature>
<keyword evidence="1" id="KW-0040">ANK repeat</keyword>
<dbReference type="Gene3D" id="1.25.40.10">
    <property type="entry name" value="Tetratricopeptide repeat domain"/>
    <property type="match status" value="1"/>
</dbReference>
<dbReference type="InterPro" id="IPR051616">
    <property type="entry name" value="Cul2-RING_E3_ligase_SR"/>
</dbReference>
<feature type="repeat" description="ANK" evidence="1">
    <location>
        <begin position="113"/>
        <end position="145"/>
    </location>
</feature>
<accession>A0A7S4C4G1</accession>
<protein>
    <submittedName>
        <fullName evidence="3">Uncharacterized protein</fullName>
    </submittedName>
</protein>